<evidence type="ECO:0000313" key="3">
    <source>
        <dbReference type="EMBL" id="TRX95804.1"/>
    </source>
</evidence>
<dbReference type="PANTHER" id="PTHR35395">
    <property type="entry name" value="DUF6536 DOMAIN-CONTAINING PROTEIN"/>
    <property type="match status" value="1"/>
</dbReference>
<reference evidence="4" key="1">
    <citation type="submission" date="2019-06" db="EMBL/GenBank/DDBJ databases">
        <title>Draft genome sequence of the griseofulvin-producing fungus Xylaria cubensis strain G536.</title>
        <authorList>
            <person name="Mead M.E."/>
            <person name="Raja H.A."/>
            <person name="Steenwyk J.L."/>
            <person name="Knowles S.L."/>
            <person name="Oberlies N.H."/>
            <person name="Rokas A."/>
        </authorList>
    </citation>
    <scope>NUCLEOTIDE SEQUENCE [LARGE SCALE GENOMIC DNA]</scope>
    <source>
        <strain evidence="4">G536</strain>
    </source>
</reference>
<dbReference type="Pfam" id="PF20163">
    <property type="entry name" value="DUF6536"/>
    <property type="match status" value="1"/>
</dbReference>
<keyword evidence="1" id="KW-0812">Transmembrane</keyword>
<feature type="domain" description="DUF6536" evidence="2">
    <location>
        <begin position="225"/>
        <end position="374"/>
    </location>
</feature>
<dbReference type="AlphaFoldDB" id="A0A553I6L9"/>
<dbReference type="PANTHER" id="PTHR35395:SF1">
    <property type="entry name" value="DUF6536 DOMAIN-CONTAINING PROTEIN"/>
    <property type="match status" value="1"/>
</dbReference>
<feature type="transmembrane region" description="Helical" evidence="1">
    <location>
        <begin position="513"/>
        <end position="535"/>
    </location>
</feature>
<evidence type="ECO:0000256" key="1">
    <source>
        <dbReference type="SAM" id="Phobius"/>
    </source>
</evidence>
<accession>A0A553I6L9</accession>
<sequence length="712" mass="77524">MLERTWKVTWFLESAPTSTTTLRWDLTMLVEPSQAPLPNPGLYDAPKQGYPGSALHYCEPPGLVPLNPLTTEWTGVGYYSIQEATEYTNSRSGLASRSTKSTMMWPFHYRNGSEVPSTTRSSRLGRFRSGTWNSRSILRSLDDTASIDQSLVPDYVINFMRGETPESLARKKEARQWGERSVYITPRRNTFSSHLVELGNRISSATGPSGDSSQRSDLRRHFTGWRGGIVYLTLLTFLILVVGIISLILVVTRTKVFSGALAIYSGDCATANRIDIGVHVVINVFTVVLLAGANYVFQILTSPTRHEITAAHDRKKWLDIGVSSLRNFLHVSTFRAIMGAATLLIAIAIPVIYNAVIFFTQSAQNECAVSVNGSMLAIVALLNVVLVITMAVILTRSSYNPIVTLGDAIRSFLRVPDQWTTNASLMTKADLQQGKWGSEATRQCVPRSHYWLEAPSLTRWILTILSWLIVAGPAAAAIAVMARASSEGVSTAFGTATPETTFSFPTPVDVNQLALIVALPQLLLAILYLSTNALLTTYFQSHELSLFALGPRSLRVSSNPAGTQMASLYLSLPRPVSWFLLATFAALGFVLSQAVFPLVSAPGTTPHVAFNTQALLILIVLLAIVLFAILALGLRRTPAANLGEAKGNPLAISGGSCSALISARCHAARTEREFWLGPLTWGVVEEATVDRPGRCAFTSAPVGILDTEREYA</sequence>
<dbReference type="Proteomes" id="UP000319160">
    <property type="component" value="Unassembled WGS sequence"/>
</dbReference>
<proteinExistence type="predicted"/>
<name>A0A553I6L9_9PEZI</name>
<keyword evidence="1" id="KW-1133">Transmembrane helix</keyword>
<dbReference type="STRING" id="2512241.A0A553I6L9"/>
<keyword evidence="4" id="KW-1185">Reference proteome</keyword>
<feature type="transmembrane region" description="Helical" evidence="1">
    <location>
        <begin position="578"/>
        <end position="599"/>
    </location>
</feature>
<feature type="transmembrane region" description="Helical" evidence="1">
    <location>
        <begin position="276"/>
        <end position="297"/>
    </location>
</feature>
<feature type="transmembrane region" description="Helical" evidence="1">
    <location>
        <begin position="229"/>
        <end position="251"/>
    </location>
</feature>
<protein>
    <recommendedName>
        <fullName evidence="2">DUF6536 domain-containing protein</fullName>
    </recommendedName>
</protein>
<comment type="caution">
    <text evidence="3">The sequence shown here is derived from an EMBL/GenBank/DDBJ whole genome shotgun (WGS) entry which is preliminary data.</text>
</comment>
<keyword evidence="1" id="KW-0472">Membrane</keyword>
<feature type="transmembrane region" description="Helical" evidence="1">
    <location>
        <begin position="614"/>
        <end position="634"/>
    </location>
</feature>
<evidence type="ECO:0000259" key="2">
    <source>
        <dbReference type="Pfam" id="PF20163"/>
    </source>
</evidence>
<organism evidence="3 4">
    <name type="scientific">Xylaria flabelliformis</name>
    <dbReference type="NCBI Taxonomy" id="2512241"/>
    <lineage>
        <taxon>Eukaryota</taxon>
        <taxon>Fungi</taxon>
        <taxon>Dikarya</taxon>
        <taxon>Ascomycota</taxon>
        <taxon>Pezizomycotina</taxon>
        <taxon>Sordariomycetes</taxon>
        <taxon>Xylariomycetidae</taxon>
        <taxon>Xylariales</taxon>
        <taxon>Xylariaceae</taxon>
        <taxon>Xylaria</taxon>
    </lineage>
</organism>
<dbReference type="OrthoDB" id="5429634at2759"/>
<gene>
    <name evidence="3" type="ORF">FHL15_003358</name>
</gene>
<feature type="transmembrane region" description="Helical" evidence="1">
    <location>
        <begin position="460"/>
        <end position="482"/>
    </location>
</feature>
<feature type="transmembrane region" description="Helical" evidence="1">
    <location>
        <begin position="336"/>
        <end position="359"/>
    </location>
</feature>
<dbReference type="EMBL" id="VFLP01000014">
    <property type="protein sequence ID" value="TRX95804.1"/>
    <property type="molecule type" value="Genomic_DNA"/>
</dbReference>
<feature type="transmembrane region" description="Helical" evidence="1">
    <location>
        <begin position="371"/>
        <end position="394"/>
    </location>
</feature>
<evidence type="ECO:0000313" key="4">
    <source>
        <dbReference type="Proteomes" id="UP000319160"/>
    </source>
</evidence>
<dbReference type="InterPro" id="IPR046623">
    <property type="entry name" value="DUF6536"/>
</dbReference>